<dbReference type="PROSITE" id="PS50808">
    <property type="entry name" value="ZF_BED"/>
    <property type="match status" value="1"/>
</dbReference>
<keyword evidence="3 9" id="KW-0863">Zinc-finger</keyword>
<dbReference type="Gramene" id="AET1Gv20900200.1">
    <property type="protein sequence ID" value="AET1Gv20900200.1"/>
    <property type="gene ID" value="AET1Gv20900200"/>
</dbReference>
<keyword evidence="10" id="KW-0175">Coiled coil</keyword>
<dbReference type="AlphaFoldDB" id="A0A452ZSF3"/>
<sequence>SSTSRESSDCWTFFEKVMVKSEKDPKVEELKAKCMHCHNLYIYVQGSSTTTLNRHMKKCKIFKNKVATKLIQSRLGYKPSNVRGESGLPLGVPSNGYEHTTMKELIAKMVAVHNYSFRMVEHEWFNIVMKYSNPLYQEIGRKAIRAECLRVFNKEKEILKAALKNVDHISLTTDMWTSNQTISYMCVVAHYIDKHWRMQTRVLAFMELDPPHSGNVMAVALFECVTEWKIENKIVSITLDNASNNDSAVRDLKAMFSVRRGTDFEAKYFHVRCCAHIVNLVVQDGTACMSTLVTNLRETVKYFKKSPSRLHKFVEICRSLGLKIGAHLTLDVCTRWSSTYKMLETGRPYRQALVSYADSDANYKWKPTNKEWDMFQLIEPLLFAFARVTTAFSGQSYPTANIFYPHIVSIKIALRKAMVHKDKTYNAMGHAMMDKFNKYWEEPNNVMVLATFLDPRYKMKYVDWCFGQIYDEDKAETELSAFKKDLDKLYEKFDSQKRQAEPQCKNTCNTSTSMPPADSEFLSFLSSTSTKRSKSELRNYTDDANEGM</sequence>
<keyword evidence="5" id="KW-0805">Transcription regulation</keyword>
<dbReference type="SMART" id="SM00614">
    <property type="entry name" value="ZnF_BED"/>
    <property type="match status" value="1"/>
</dbReference>
<reference evidence="13" key="4">
    <citation type="submission" date="2019-03" db="UniProtKB">
        <authorList>
            <consortium name="EnsemblPlants"/>
        </authorList>
    </citation>
    <scope>IDENTIFICATION</scope>
</reference>
<evidence type="ECO:0000256" key="6">
    <source>
        <dbReference type="ARBA" id="ARBA00023125"/>
    </source>
</evidence>
<organism evidence="13 14">
    <name type="scientific">Aegilops tauschii subsp. strangulata</name>
    <name type="common">Goatgrass</name>
    <dbReference type="NCBI Taxonomy" id="200361"/>
    <lineage>
        <taxon>Eukaryota</taxon>
        <taxon>Viridiplantae</taxon>
        <taxon>Streptophyta</taxon>
        <taxon>Embryophyta</taxon>
        <taxon>Tracheophyta</taxon>
        <taxon>Spermatophyta</taxon>
        <taxon>Magnoliopsida</taxon>
        <taxon>Liliopsida</taxon>
        <taxon>Poales</taxon>
        <taxon>Poaceae</taxon>
        <taxon>BOP clade</taxon>
        <taxon>Pooideae</taxon>
        <taxon>Triticodae</taxon>
        <taxon>Triticeae</taxon>
        <taxon>Triticinae</taxon>
        <taxon>Aegilops</taxon>
    </lineage>
</organism>
<dbReference type="InterPro" id="IPR025525">
    <property type="entry name" value="hAT-like_transposase_RNase-H"/>
</dbReference>
<evidence type="ECO:0000256" key="2">
    <source>
        <dbReference type="ARBA" id="ARBA00022723"/>
    </source>
</evidence>
<evidence type="ECO:0000256" key="10">
    <source>
        <dbReference type="SAM" id="Coils"/>
    </source>
</evidence>
<dbReference type="Pfam" id="PF14372">
    <property type="entry name" value="hAT-like_RNase-H"/>
    <property type="match status" value="1"/>
</dbReference>
<evidence type="ECO:0000256" key="8">
    <source>
        <dbReference type="ARBA" id="ARBA00023242"/>
    </source>
</evidence>
<keyword evidence="8" id="KW-0539">Nucleus</keyword>
<feature type="region of interest" description="Disordered" evidence="11">
    <location>
        <begin position="526"/>
        <end position="548"/>
    </location>
</feature>
<evidence type="ECO:0000313" key="14">
    <source>
        <dbReference type="Proteomes" id="UP000015105"/>
    </source>
</evidence>
<accession>A0A452ZSF3</accession>
<dbReference type="PANTHER" id="PTHR46481:SF10">
    <property type="entry name" value="ZINC FINGER BED DOMAIN-CONTAINING PROTEIN 39"/>
    <property type="match status" value="1"/>
</dbReference>
<dbReference type="STRING" id="200361.A0A452ZSF3"/>
<evidence type="ECO:0000256" key="7">
    <source>
        <dbReference type="ARBA" id="ARBA00023163"/>
    </source>
</evidence>
<feature type="domain" description="BED-type" evidence="12">
    <location>
        <begin position="5"/>
        <end position="66"/>
    </location>
</feature>
<evidence type="ECO:0000256" key="3">
    <source>
        <dbReference type="ARBA" id="ARBA00022771"/>
    </source>
</evidence>
<evidence type="ECO:0000256" key="1">
    <source>
        <dbReference type="ARBA" id="ARBA00004123"/>
    </source>
</evidence>
<dbReference type="EnsemblPlants" id="AET1Gv20900200.1">
    <property type="protein sequence ID" value="AET1Gv20900200.1"/>
    <property type="gene ID" value="AET1Gv20900200"/>
</dbReference>
<reference evidence="13" key="3">
    <citation type="journal article" date="2017" name="Nature">
        <title>Genome sequence of the progenitor of the wheat D genome Aegilops tauschii.</title>
        <authorList>
            <person name="Luo M.C."/>
            <person name="Gu Y.Q."/>
            <person name="Puiu D."/>
            <person name="Wang H."/>
            <person name="Twardziok S.O."/>
            <person name="Deal K.R."/>
            <person name="Huo N."/>
            <person name="Zhu T."/>
            <person name="Wang L."/>
            <person name="Wang Y."/>
            <person name="McGuire P.E."/>
            <person name="Liu S."/>
            <person name="Long H."/>
            <person name="Ramasamy R.K."/>
            <person name="Rodriguez J.C."/>
            <person name="Van S.L."/>
            <person name="Yuan L."/>
            <person name="Wang Z."/>
            <person name="Xia Z."/>
            <person name="Xiao L."/>
            <person name="Anderson O.D."/>
            <person name="Ouyang S."/>
            <person name="Liang Y."/>
            <person name="Zimin A.V."/>
            <person name="Pertea G."/>
            <person name="Qi P."/>
            <person name="Bennetzen J.L."/>
            <person name="Dai X."/>
            <person name="Dawson M.W."/>
            <person name="Muller H.G."/>
            <person name="Kugler K."/>
            <person name="Rivarola-Duarte L."/>
            <person name="Spannagl M."/>
            <person name="Mayer K.F.X."/>
            <person name="Lu F.H."/>
            <person name="Bevan M.W."/>
            <person name="Leroy P."/>
            <person name="Li P."/>
            <person name="You F.M."/>
            <person name="Sun Q."/>
            <person name="Liu Z."/>
            <person name="Lyons E."/>
            <person name="Wicker T."/>
            <person name="Salzberg S.L."/>
            <person name="Devos K.M."/>
            <person name="Dvorak J."/>
        </authorList>
    </citation>
    <scope>NUCLEOTIDE SEQUENCE [LARGE SCALE GENOMIC DNA]</scope>
    <source>
        <strain evidence="13">cv. AL8/78</strain>
    </source>
</reference>
<dbReference type="PANTHER" id="PTHR46481">
    <property type="entry name" value="ZINC FINGER BED DOMAIN-CONTAINING PROTEIN 4"/>
    <property type="match status" value="1"/>
</dbReference>
<evidence type="ECO:0000256" key="5">
    <source>
        <dbReference type="ARBA" id="ARBA00023015"/>
    </source>
</evidence>
<dbReference type="InterPro" id="IPR012337">
    <property type="entry name" value="RNaseH-like_sf"/>
</dbReference>
<dbReference type="GO" id="GO:0005634">
    <property type="term" value="C:nucleus"/>
    <property type="evidence" value="ECO:0007669"/>
    <property type="project" value="UniProtKB-SubCell"/>
</dbReference>
<keyword evidence="7" id="KW-0804">Transcription</keyword>
<reference evidence="14" key="1">
    <citation type="journal article" date="2014" name="Science">
        <title>Ancient hybridizations among the ancestral genomes of bread wheat.</title>
        <authorList>
            <consortium name="International Wheat Genome Sequencing Consortium,"/>
            <person name="Marcussen T."/>
            <person name="Sandve S.R."/>
            <person name="Heier L."/>
            <person name="Spannagl M."/>
            <person name="Pfeifer M."/>
            <person name="Jakobsen K.S."/>
            <person name="Wulff B.B."/>
            <person name="Steuernagel B."/>
            <person name="Mayer K.F."/>
            <person name="Olsen O.A."/>
        </authorList>
    </citation>
    <scope>NUCLEOTIDE SEQUENCE [LARGE SCALE GENOMIC DNA]</scope>
    <source>
        <strain evidence="14">cv. AL8/78</strain>
    </source>
</reference>
<keyword evidence="14" id="KW-1185">Reference proteome</keyword>
<dbReference type="InterPro" id="IPR003656">
    <property type="entry name" value="Znf_BED"/>
</dbReference>
<evidence type="ECO:0000313" key="13">
    <source>
        <dbReference type="EnsemblPlants" id="AET1Gv20900200.1"/>
    </source>
</evidence>
<proteinExistence type="predicted"/>
<dbReference type="Proteomes" id="UP000015105">
    <property type="component" value="Chromosome 1D"/>
</dbReference>
<dbReference type="GO" id="GO:0003677">
    <property type="term" value="F:DNA binding"/>
    <property type="evidence" value="ECO:0007669"/>
    <property type="project" value="UniProtKB-KW"/>
</dbReference>
<dbReference type="Pfam" id="PF02892">
    <property type="entry name" value="zf-BED"/>
    <property type="match status" value="1"/>
</dbReference>
<keyword evidence="2" id="KW-0479">Metal-binding</keyword>
<evidence type="ECO:0000256" key="9">
    <source>
        <dbReference type="PROSITE-ProRule" id="PRU00027"/>
    </source>
</evidence>
<evidence type="ECO:0000256" key="11">
    <source>
        <dbReference type="SAM" id="MobiDB-lite"/>
    </source>
</evidence>
<comment type="subcellular location">
    <subcellularLocation>
        <location evidence="1">Nucleus</location>
    </subcellularLocation>
</comment>
<name>A0A452ZSF3_AEGTS</name>
<keyword evidence="6" id="KW-0238">DNA-binding</keyword>
<reference evidence="13" key="5">
    <citation type="journal article" date="2021" name="G3 (Bethesda)">
        <title>Aegilops tauschii genome assembly Aet v5.0 features greater sequence contiguity and improved annotation.</title>
        <authorList>
            <person name="Wang L."/>
            <person name="Zhu T."/>
            <person name="Rodriguez J.C."/>
            <person name="Deal K.R."/>
            <person name="Dubcovsky J."/>
            <person name="McGuire P.E."/>
            <person name="Lux T."/>
            <person name="Spannagl M."/>
            <person name="Mayer K.F.X."/>
            <person name="Baldrich P."/>
            <person name="Meyers B.C."/>
            <person name="Huo N."/>
            <person name="Gu Y.Q."/>
            <person name="Zhou H."/>
            <person name="Devos K.M."/>
            <person name="Bennetzen J.L."/>
            <person name="Unver T."/>
            <person name="Budak H."/>
            <person name="Gulick P.J."/>
            <person name="Galiba G."/>
            <person name="Kalapos B."/>
            <person name="Nelson D.R."/>
            <person name="Li P."/>
            <person name="You F.M."/>
            <person name="Luo M.C."/>
            <person name="Dvorak J."/>
        </authorList>
    </citation>
    <scope>NUCLEOTIDE SEQUENCE [LARGE SCALE GENOMIC DNA]</scope>
    <source>
        <strain evidence="13">cv. AL8/78</strain>
    </source>
</reference>
<keyword evidence="4" id="KW-0862">Zinc</keyword>
<dbReference type="GO" id="GO:0008270">
    <property type="term" value="F:zinc ion binding"/>
    <property type="evidence" value="ECO:0007669"/>
    <property type="project" value="UniProtKB-KW"/>
</dbReference>
<protein>
    <recommendedName>
        <fullName evidence="12">BED-type domain-containing protein</fullName>
    </recommendedName>
</protein>
<reference evidence="14" key="2">
    <citation type="journal article" date="2017" name="Nat. Plants">
        <title>The Aegilops tauschii genome reveals multiple impacts of transposons.</title>
        <authorList>
            <person name="Zhao G."/>
            <person name="Zou C."/>
            <person name="Li K."/>
            <person name="Wang K."/>
            <person name="Li T."/>
            <person name="Gao L."/>
            <person name="Zhang X."/>
            <person name="Wang H."/>
            <person name="Yang Z."/>
            <person name="Liu X."/>
            <person name="Jiang W."/>
            <person name="Mao L."/>
            <person name="Kong X."/>
            <person name="Jiao Y."/>
            <person name="Jia J."/>
        </authorList>
    </citation>
    <scope>NUCLEOTIDE SEQUENCE [LARGE SCALE GENOMIC DNA]</scope>
    <source>
        <strain evidence="14">cv. AL8/78</strain>
    </source>
</reference>
<dbReference type="SUPFAM" id="SSF53098">
    <property type="entry name" value="Ribonuclease H-like"/>
    <property type="match status" value="1"/>
</dbReference>
<dbReference type="InterPro" id="IPR052035">
    <property type="entry name" value="ZnF_BED_domain_contain"/>
</dbReference>
<evidence type="ECO:0000259" key="12">
    <source>
        <dbReference type="PROSITE" id="PS50808"/>
    </source>
</evidence>
<evidence type="ECO:0000256" key="4">
    <source>
        <dbReference type="ARBA" id="ARBA00022833"/>
    </source>
</evidence>
<feature type="coiled-coil region" evidence="10">
    <location>
        <begin position="472"/>
        <end position="499"/>
    </location>
</feature>